<accession>A0ABP8LWB7</accession>
<evidence type="ECO:0000313" key="2">
    <source>
        <dbReference type="Proteomes" id="UP001500552"/>
    </source>
</evidence>
<comment type="caution">
    <text evidence="1">The sequence shown here is derived from an EMBL/GenBank/DDBJ whole genome shotgun (WGS) entry which is preliminary data.</text>
</comment>
<keyword evidence="2" id="KW-1185">Reference proteome</keyword>
<dbReference type="Proteomes" id="UP001500552">
    <property type="component" value="Unassembled WGS sequence"/>
</dbReference>
<dbReference type="EMBL" id="BAABHC010000016">
    <property type="protein sequence ID" value="GAA4436112.1"/>
    <property type="molecule type" value="Genomic_DNA"/>
</dbReference>
<proteinExistence type="predicted"/>
<gene>
    <name evidence="1" type="ORF">GCM10023188_28810</name>
</gene>
<sequence length="192" mass="22182">MLGHENGIATCTMLKRSGRYEADYQAWLHDRVYLHWTGPFFKSYHYTKANLTGPLRVQLVQDAHVRGAVFFYDPSIGDSNFSFFFDLLKDRVQALGYTLHSCDKLKVRHERYTEEVEKHVLTPPASDLPGTSLCNQLYGNVLLDYIKVNSRPGYIRFIANAYNDAYFSKPLPFDELLDKVLQPHEENTNQPT</sequence>
<organism evidence="1 2">
    <name type="scientific">Pontibacter saemangeumensis</name>
    <dbReference type="NCBI Taxonomy" id="1084525"/>
    <lineage>
        <taxon>Bacteria</taxon>
        <taxon>Pseudomonadati</taxon>
        <taxon>Bacteroidota</taxon>
        <taxon>Cytophagia</taxon>
        <taxon>Cytophagales</taxon>
        <taxon>Hymenobacteraceae</taxon>
        <taxon>Pontibacter</taxon>
    </lineage>
</organism>
<name>A0ABP8LWB7_9BACT</name>
<reference evidence="2" key="1">
    <citation type="journal article" date="2019" name="Int. J. Syst. Evol. Microbiol.">
        <title>The Global Catalogue of Microorganisms (GCM) 10K type strain sequencing project: providing services to taxonomists for standard genome sequencing and annotation.</title>
        <authorList>
            <consortium name="The Broad Institute Genomics Platform"/>
            <consortium name="The Broad Institute Genome Sequencing Center for Infectious Disease"/>
            <person name="Wu L."/>
            <person name="Ma J."/>
        </authorList>
    </citation>
    <scope>NUCLEOTIDE SEQUENCE [LARGE SCALE GENOMIC DNA]</scope>
    <source>
        <strain evidence="2">JCM 17926</strain>
    </source>
</reference>
<evidence type="ECO:0000313" key="1">
    <source>
        <dbReference type="EMBL" id="GAA4436112.1"/>
    </source>
</evidence>
<protein>
    <submittedName>
        <fullName evidence="1">Uncharacterized protein</fullName>
    </submittedName>
</protein>